<keyword evidence="2" id="KW-0285">Flavoprotein</keyword>
<feature type="domain" description="Reductase C-terminal" evidence="6">
    <location>
        <begin position="320"/>
        <end position="387"/>
    </location>
</feature>
<reference evidence="7 8" key="1">
    <citation type="submission" date="2019-03" db="EMBL/GenBank/DDBJ databases">
        <title>Draft genome sequences of novel Actinobacteria.</title>
        <authorList>
            <person name="Sahin N."/>
            <person name="Ay H."/>
            <person name="Saygin H."/>
        </authorList>
    </citation>
    <scope>NUCLEOTIDE SEQUENCE [LARGE SCALE GENOMIC DNA]</scope>
    <source>
        <strain evidence="7 8">KC712</strain>
    </source>
</reference>
<dbReference type="PANTHER" id="PTHR43557">
    <property type="entry name" value="APOPTOSIS-INDUCING FACTOR 1"/>
    <property type="match status" value="1"/>
</dbReference>
<keyword evidence="3" id="KW-0274">FAD</keyword>
<keyword evidence="8" id="KW-1185">Reference proteome</keyword>
<organism evidence="7 8">
    <name type="scientific">Nonomuraea diastatica</name>
    <dbReference type="NCBI Taxonomy" id="1848329"/>
    <lineage>
        <taxon>Bacteria</taxon>
        <taxon>Bacillati</taxon>
        <taxon>Actinomycetota</taxon>
        <taxon>Actinomycetes</taxon>
        <taxon>Streptosporangiales</taxon>
        <taxon>Streptosporangiaceae</taxon>
        <taxon>Nonomuraea</taxon>
    </lineage>
</organism>
<evidence type="ECO:0000256" key="4">
    <source>
        <dbReference type="ARBA" id="ARBA00023002"/>
    </source>
</evidence>
<evidence type="ECO:0000256" key="2">
    <source>
        <dbReference type="ARBA" id="ARBA00022630"/>
    </source>
</evidence>
<dbReference type="Pfam" id="PF14759">
    <property type="entry name" value="Reductase_C"/>
    <property type="match status" value="1"/>
</dbReference>
<dbReference type="Gene3D" id="3.30.390.30">
    <property type="match status" value="1"/>
</dbReference>
<dbReference type="GO" id="GO:0016651">
    <property type="term" value="F:oxidoreductase activity, acting on NAD(P)H"/>
    <property type="evidence" value="ECO:0007669"/>
    <property type="project" value="TreeGrafter"/>
</dbReference>
<dbReference type="InterPro" id="IPR028202">
    <property type="entry name" value="Reductase_C"/>
</dbReference>
<dbReference type="Gene3D" id="3.50.50.60">
    <property type="entry name" value="FAD/NAD(P)-binding domain"/>
    <property type="match status" value="2"/>
</dbReference>
<evidence type="ECO:0000313" key="8">
    <source>
        <dbReference type="Proteomes" id="UP000294543"/>
    </source>
</evidence>
<dbReference type="RefSeq" id="WP_132511245.1">
    <property type="nucleotide sequence ID" value="NZ_SMKP01000064.1"/>
</dbReference>
<dbReference type="Proteomes" id="UP000294543">
    <property type="component" value="Unassembled WGS sequence"/>
</dbReference>
<proteinExistence type="predicted"/>
<dbReference type="GO" id="GO:0005737">
    <property type="term" value="C:cytoplasm"/>
    <property type="evidence" value="ECO:0007669"/>
    <property type="project" value="TreeGrafter"/>
</dbReference>
<dbReference type="InterPro" id="IPR036188">
    <property type="entry name" value="FAD/NAD-bd_sf"/>
</dbReference>
<dbReference type="EMBL" id="SMKP01000064">
    <property type="protein sequence ID" value="TDD18938.1"/>
    <property type="molecule type" value="Genomic_DNA"/>
</dbReference>
<dbReference type="InterPro" id="IPR016156">
    <property type="entry name" value="FAD/NAD-linked_Rdtase_dimer_sf"/>
</dbReference>
<dbReference type="Pfam" id="PF07992">
    <property type="entry name" value="Pyr_redox_2"/>
    <property type="match status" value="1"/>
</dbReference>
<dbReference type="AlphaFoldDB" id="A0A4R4WIB5"/>
<dbReference type="PRINTS" id="PR00368">
    <property type="entry name" value="FADPNR"/>
</dbReference>
<keyword evidence="4" id="KW-0560">Oxidoreductase</keyword>
<evidence type="ECO:0000259" key="5">
    <source>
        <dbReference type="Pfam" id="PF07992"/>
    </source>
</evidence>
<dbReference type="OrthoDB" id="1145at2"/>
<dbReference type="InterPro" id="IPR023753">
    <property type="entry name" value="FAD/NAD-binding_dom"/>
</dbReference>
<evidence type="ECO:0000256" key="1">
    <source>
        <dbReference type="ARBA" id="ARBA00001974"/>
    </source>
</evidence>
<gene>
    <name evidence="7" type="ORF">E1294_22725</name>
</gene>
<comment type="caution">
    <text evidence="7">The sequence shown here is derived from an EMBL/GenBank/DDBJ whole genome shotgun (WGS) entry which is preliminary data.</text>
</comment>
<evidence type="ECO:0000313" key="7">
    <source>
        <dbReference type="EMBL" id="TDD18938.1"/>
    </source>
</evidence>
<dbReference type="InterPro" id="IPR050446">
    <property type="entry name" value="FAD-oxidoreductase/Apoptosis"/>
</dbReference>
<name>A0A4R4WIB5_9ACTN</name>
<protein>
    <submittedName>
        <fullName evidence="7">NAD(P)/FAD-dependent oxidoreductase</fullName>
    </submittedName>
</protein>
<accession>A0A4R4WIB5</accession>
<comment type="cofactor">
    <cofactor evidence="1">
        <name>FAD</name>
        <dbReference type="ChEBI" id="CHEBI:57692"/>
    </cofactor>
</comment>
<evidence type="ECO:0000256" key="3">
    <source>
        <dbReference type="ARBA" id="ARBA00022827"/>
    </source>
</evidence>
<dbReference type="SUPFAM" id="SSF55424">
    <property type="entry name" value="FAD/NAD-linked reductases, dimerisation (C-terminal) domain"/>
    <property type="match status" value="1"/>
</dbReference>
<dbReference type="PANTHER" id="PTHR43557:SF2">
    <property type="entry name" value="RIESKE DOMAIN-CONTAINING PROTEIN-RELATED"/>
    <property type="match status" value="1"/>
</dbReference>
<dbReference type="PRINTS" id="PR00411">
    <property type="entry name" value="PNDRDTASEI"/>
</dbReference>
<feature type="domain" description="FAD/NAD(P)-binding" evidence="5">
    <location>
        <begin position="3"/>
        <end position="297"/>
    </location>
</feature>
<sequence>MDKIVIVGASAAGISAADSLRQRGFTGRITLLGSESHLPYDRPPLSKQLLSGQWEPERLRLRSDEQLTKLDLNLRLGATATGLDPHRREITLAEGEPVDYDGLIIATGAAPRRLPGGDLAGVHYLRTLDDALALRPRMRPESRMVVIGAGFIGAEAAAVARDIGLSVTMVDPAAAPMVRALGEPVSELLAALHVDRGVDLRCGTGVSSLTPEQGAVTGVVLDTGERLPADVVVVGIGAIPNTGWLAGSGLLTDGHLDCDEYCAVESDVYAAGDVASWFNPLFGTRMRVEHRTSAAEHARAAATNLLAAPADRRPFESVPYFWTDQYDLKLQAWGHFDESCDLAVRHGDLSERKFVAVYGREGRVVGAVGAGMPKQLREARRLIVEKAAFPG</sequence>
<dbReference type="SUPFAM" id="SSF51905">
    <property type="entry name" value="FAD/NAD(P)-binding domain"/>
    <property type="match status" value="2"/>
</dbReference>
<evidence type="ECO:0000259" key="6">
    <source>
        <dbReference type="Pfam" id="PF14759"/>
    </source>
</evidence>